<feature type="region of interest" description="Disordered" evidence="1">
    <location>
        <begin position="178"/>
        <end position="249"/>
    </location>
</feature>
<name>A0A433D5H2_9FUNG</name>
<keyword evidence="2" id="KW-1133">Transmembrane helix</keyword>
<protein>
    <submittedName>
        <fullName evidence="3">Uncharacterized protein</fullName>
    </submittedName>
</protein>
<reference evidence="3 4" key="1">
    <citation type="journal article" date="2018" name="New Phytol.">
        <title>Phylogenomics of Endogonaceae and evolution of mycorrhizas within Mucoromycota.</title>
        <authorList>
            <person name="Chang Y."/>
            <person name="Desiro A."/>
            <person name="Na H."/>
            <person name="Sandor L."/>
            <person name="Lipzen A."/>
            <person name="Clum A."/>
            <person name="Barry K."/>
            <person name="Grigoriev I.V."/>
            <person name="Martin F.M."/>
            <person name="Stajich J.E."/>
            <person name="Smith M.E."/>
            <person name="Bonito G."/>
            <person name="Spatafora J.W."/>
        </authorList>
    </citation>
    <scope>NUCLEOTIDE SEQUENCE [LARGE SCALE GENOMIC DNA]</scope>
    <source>
        <strain evidence="3 4">GMNB39</strain>
    </source>
</reference>
<feature type="compositionally biased region" description="Basic and acidic residues" evidence="1">
    <location>
        <begin position="239"/>
        <end position="249"/>
    </location>
</feature>
<sequence>MQKSIAKYAVKKVLGDAQDKAVAKRTDNIELVDPAVAAGQDKRRWWQKKKKPEFELSPKEAAVLKKVKRKANLLDKGVKICCCNIGLDPLIGLIPVIGDLIAVMFALDIVFDCMTVDLPSHIILFMFGNVAIDFFIGIIPVIGDIADFLYKCNLRNAVLLEEFLITRRRDQILMERGDLPSDHVAGTGPVPGTDVPPSAHSGPARVTVEDDEEPSGVTEIEDEELGGGPSSSAGGGPARVEEAKVQGKK</sequence>
<feature type="transmembrane region" description="Helical" evidence="2">
    <location>
        <begin position="123"/>
        <end position="143"/>
    </location>
</feature>
<comment type="caution">
    <text evidence="3">The sequence shown here is derived from an EMBL/GenBank/DDBJ whole genome shotgun (WGS) entry which is preliminary data.</text>
</comment>
<dbReference type="Proteomes" id="UP000268093">
    <property type="component" value="Unassembled WGS sequence"/>
</dbReference>
<feature type="compositionally biased region" description="Low complexity" evidence="1">
    <location>
        <begin position="186"/>
        <end position="197"/>
    </location>
</feature>
<feature type="compositionally biased region" description="Gly residues" evidence="1">
    <location>
        <begin position="226"/>
        <end position="237"/>
    </location>
</feature>
<evidence type="ECO:0000256" key="1">
    <source>
        <dbReference type="SAM" id="MobiDB-lite"/>
    </source>
</evidence>
<keyword evidence="2" id="KW-0472">Membrane</keyword>
<organism evidence="3 4">
    <name type="scientific">Jimgerdemannia flammicorona</name>
    <dbReference type="NCBI Taxonomy" id="994334"/>
    <lineage>
        <taxon>Eukaryota</taxon>
        <taxon>Fungi</taxon>
        <taxon>Fungi incertae sedis</taxon>
        <taxon>Mucoromycota</taxon>
        <taxon>Mucoromycotina</taxon>
        <taxon>Endogonomycetes</taxon>
        <taxon>Endogonales</taxon>
        <taxon>Endogonaceae</taxon>
        <taxon>Jimgerdemannia</taxon>
    </lineage>
</organism>
<feature type="transmembrane region" description="Helical" evidence="2">
    <location>
        <begin position="90"/>
        <end position="111"/>
    </location>
</feature>
<evidence type="ECO:0000313" key="4">
    <source>
        <dbReference type="Proteomes" id="UP000268093"/>
    </source>
</evidence>
<gene>
    <name evidence="3" type="ORF">BC936DRAFT_147378</name>
</gene>
<evidence type="ECO:0000256" key="2">
    <source>
        <dbReference type="SAM" id="Phobius"/>
    </source>
</evidence>
<keyword evidence="2" id="KW-0812">Transmembrane</keyword>
<evidence type="ECO:0000313" key="3">
    <source>
        <dbReference type="EMBL" id="RUP46079.1"/>
    </source>
</evidence>
<keyword evidence="4" id="KW-1185">Reference proteome</keyword>
<dbReference type="EMBL" id="RBNI01006339">
    <property type="protein sequence ID" value="RUP46079.1"/>
    <property type="molecule type" value="Genomic_DNA"/>
</dbReference>
<feature type="compositionally biased region" description="Acidic residues" evidence="1">
    <location>
        <begin position="209"/>
        <end position="225"/>
    </location>
</feature>
<dbReference type="PANTHER" id="PTHR35519">
    <property type="entry name" value="MEMBRANE PROTEINS"/>
    <property type="match status" value="1"/>
</dbReference>
<dbReference type="PANTHER" id="PTHR35519:SF2">
    <property type="entry name" value="PH DOMAIN PROTEIN"/>
    <property type="match status" value="1"/>
</dbReference>
<accession>A0A433D5H2</accession>
<proteinExistence type="predicted"/>
<dbReference type="InterPro" id="IPR025187">
    <property type="entry name" value="DUF4112"/>
</dbReference>
<dbReference type="AlphaFoldDB" id="A0A433D5H2"/>
<dbReference type="Pfam" id="PF13430">
    <property type="entry name" value="DUF4112"/>
    <property type="match status" value="1"/>
</dbReference>
<dbReference type="OrthoDB" id="2103474at2759"/>